<evidence type="ECO:0000313" key="2">
    <source>
        <dbReference type="EMBL" id="KAK7458896.1"/>
    </source>
</evidence>
<protein>
    <submittedName>
        <fullName evidence="2">Uncharacterized protein</fullName>
    </submittedName>
</protein>
<feature type="transmembrane region" description="Helical" evidence="1">
    <location>
        <begin position="112"/>
        <end position="130"/>
    </location>
</feature>
<evidence type="ECO:0000256" key="1">
    <source>
        <dbReference type="SAM" id="Phobius"/>
    </source>
</evidence>
<accession>A0ABR1JH03</accession>
<sequence>MRTQTSLAVFGDSRRVTLRDSSLECIGGDKVTIINHFHFATDEQRLRMNLVSHRQEDVKTRFRLETVPQKACKMAKETKEGMTRKERAAGERAVAGKVNDSGMGGNSGRKRWLMIAVVLIATAMVFYAMVQRDALSRRVLVNEVFATSDAPN</sequence>
<gene>
    <name evidence="2" type="ORF">VKT23_009907</name>
</gene>
<keyword evidence="1" id="KW-0812">Transmembrane</keyword>
<reference evidence="2 3" key="1">
    <citation type="submission" date="2024-01" db="EMBL/GenBank/DDBJ databases">
        <title>A draft genome for the cacao thread blight pathogen Marasmiellus scandens.</title>
        <authorList>
            <person name="Baruah I.K."/>
            <person name="Leung J."/>
            <person name="Bukari Y."/>
            <person name="Amoako-Attah I."/>
            <person name="Meinhardt L.W."/>
            <person name="Bailey B.A."/>
            <person name="Cohen S.P."/>
        </authorList>
    </citation>
    <scope>NUCLEOTIDE SEQUENCE [LARGE SCALE GENOMIC DNA]</scope>
    <source>
        <strain evidence="2 3">GH-19</strain>
    </source>
</reference>
<comment type="caution">
    <text evidence="2">The sequence shown here is derived from an EMBL/GenBank/DDBJ whole genome shotgun (WGS) entry which is preliminary data.</text>
</comment>
<keyword evidence="1" id="KW-1133">Transmembrane helix</keyword>
<organism evidence="2 3">
    <name type="scientific">Marasmiellus scandens</name>
    <dbReference type="NCBI Taxonomy" id="2682957"/>
    <lineage>
        <taxon>Eukaryota</taxon>
        <taxon>Fungi</taxon>
        <taxon>Dikarya</taxon>
        <taxon>Basidiomycota</taxon>
        <taxon>Agaricomycotina</taxon>
        <taxon>Agaricomycetes</taxon>
        <taxon>Agaricomycetidae</taxon>
        <taxon>Agaricales</taxon>
        <taxon>Marasmiineae</taxon>
        <taxon>Omphalotaceae</taxon>
        <taxon>Marasmiellus</taxon>
    </lineage>
</organism>
<keyword evidence="1" id="KW-0472">Membrane</keyword>
<proteinExistence type="predicted"/>
<dbReference type="Proteomes" id="UP001498398">
    <property type="component" value="Unassembled WGS sequence"/>
</dbReference>
<keyword evidence="3" id="KW-1185">Reference proteome</keyword>
<name>A0ABR1JH03_9AGAR</name>
<evidence type="ECO:0000313" key="3">
    <source>
        <dbReference type="Proteomes" id="UP001498398"/>
    </source>
</evidence>
<dbReference type="EMBL" id="JBANRG010000017">
    <property type="protein sequence ID" value="KAK7458896.1"/>
    <property type="molecule type" value="Genomic_DNA"/>
</dbReference>